<dbReference type="SMART" id="SM00543">
    <property type="entry name" value="MIF4G"/>
    <property type="match status" value="3"/>
</dbReference>
<dbReference type="InterPro" id="IPR007193">
    <property type="entry name" value="Upf2/Nmd2_C"/>
</dbReference>
<accession>A0A8T2Y9B7</accession>
<feature type="compositionally biased region" description="Low complexity" evidence="4">
    <location>
        <begin position="990"/>
        <end position="1001"/>
    </location>
</feature>
<dbReference type="Proteomes" id="UP000807159">
    <property type="component" value="Chromosome 8"/>
</dbReference>
<dbReference type="FunFam" id="1.25.40.180:FF:000033">
    <property type="entry name" value="Regulator of nonsense transcripts UPF2"/>
    <property type="match status" value="1"/>
</dbReference>
<dbReference type="EMBL" id="JACEGQ020000008">
    <property type="protein sequence ID" value="KAH8501650.1"/>
    <property type="molecule type" value="Genomic_DNA"/>
</dbReference>
<feature type="domain" description="MIF4G" evidence="5">
    <location>
        <begin position="515"/>
        <end position="703"/>
    </location>
</feature>
<feature type="region of interest" description="Disordered" evidence="4">
    <location>
        <begin position="424"/>
        <end position="506"/>
    </location>
</feature>
<dbReference type="AlphaFoldDB" id="A0A8T2Y9B7"/>
<feature type="domain" description="MIF4G" evidence="5">
    <location>
        <begin position="718"/>
        <end position="919"/>
    </location>
</feature>
<dbReference type="InterPro" id="IPR003890">
    <property type="entry name" value="MIF4G-like_typ-3"/>
</dbReference>
<dbReference type="Gene3D" id="1.25.40.180">
    <property type="match status" value="3"/>
</dbReference>
<evidence type="ECO:0000313" key="7">
    <source>
        <dbReference type="Proteomes" id="UP000807159"/>
    </source>
</evidence>
<dbReference type="GO" id="GO:0000184">
    <property type="term" value="P:nuclear-transcribed mRNA catabolic process, nonsense-mediated decay"/>
    <property type="evidence" value="ECO:0007669"/>
    <property type="project" value="InterPro"/>
</dbReference>
<comment type="subcellular location">
    <subcellularLocation>
        <location evidence="1">Cytoplasm</location>
    </subcellularLocation>
</comment>
<evidence type="ECO:0000259" key="5">
    <source>
        <dbReference type="SMART" id="SM00543"/>
    </source>
</evidence>
<comment type="caution">
    <text evidence="6">The sequence shown here is derived from an EMBL/GenBank/DDBJ whole genome shotgun (WGS) entry which is preliminary data.</text>
</comment>
<feature type="region of interest" description="Disordered" evidence="4">
    <location>
        <begin position="941"/>
        <end position="1046"/>
    </location>
</feature>
<organism evidence="6 7">
    <name type="scientific">Populus deltoides</name>
    <name type="common">Eastern poplar</name>
    <name type="synonym">Eastern cottonwood</name>
    <dbReference type="NCBI Taxonomy" id="3696"/>
    <lineage>
        <taxon>Eukaryota</taxon>
        <taxon>Viridiplantae</taxon>
        <taxon>Streptophyta</taxon>
        <taxon>Embryophyta</taxon>
        <taxon>Tracheophyta</taxon>
        <taxon>Spermatophyta</taxon>
        <taxon>Magnoliopsida</taxon>
        <taxon>eudicotyledons</taxon>
        <taxon>Gunneridae</taxon>
        <taxon>Pentapetalae</taxon>
        <taxon>rosids</taxon>
        <taxon>fabids</taxon>
        <taxon>Malpighiales</taxon>
        <taxon>Salicaceae</taxon>
        <taxon>Saliceae</taxon>
        <taxon>Populus</taxon>
    </lineage>
</organism>
<dbReference type="InterPro" id="IPR039762">
    <property type="entry name" value="Nmd2/UPF2"/>
</dbReference>
<dbReference type="InterPro" id="IPR016024">
    <property type="entry name" value="ARM-type_fold"/>
</dbReference>
<feature type="domain" description="MIF4G" evidence="5">
    <location>
        <begin position="102"/>
        <end position="324"/>
    </location>
</feature>
<evidence type="ECO:0000256" key="2">
    <source>
        <dbReference type="ARBA" id="ARBA00022490"/>
    </source>
</evidence>
<keyword evidence="3" id="KW-0175">Coiled coil</keyword>
<sequence length="1226" mass="138878">MDHHEDESRGGSVTPRKQDDEEAVARLEEMKKSIEAKVALRQSNLNPERPVSHEMQPSFSINWIFNKSSNSIAVVLAAVVALQDVRNDGKDSGFLRTLDSSIKRNTAVIKKLKQINEEQKEGLMEELRNVNLSKFVSEAVTSICDAKLRSSDIQAAVQICSLLHQRYKDFSPSLVQGLLKVFFPGKSGEDLDVDKNSKAMKKRSTLKLLLELYFVGVTEDSSIFINIIKDLTSIENLKDRDTTQTNLTLLASFARQGRVFLGLPLSGQETQEEFLKGLSITSDQKKIFRKAFHTYYDVVAELLQSEHASLRQMEHENAKMLNAKGELSDDNVSSYEKLRKSYDQLYRNVSSLAEALDMQPPVMPEDGHTTRVTSGEDVSSPAAGKDASLLEALWDDEDTRAFYECLPDLRAFVPAVLLGEAEPKANEHSAKTQDQPIELAPESDQGQPTQDMAEVSAESGPLQEGKSTEKGKDKEEKDKEKVKDPEKEKGKEKDAERKGENEKEKLKSLEGTNLDALLQRLPGCVSRDLIDQLTVDFCYLNSKSSRKKLARALFNVPRTSLELLPYYSRMVATLSTCMKDVSSMLLQMLEEEFNFLINKKDQMNIETKIRNIRFIGELCKFRIAPASTVFSCLKACLDDFTHHNIDVACNLLETCGRFLYRSPETTVRMANMLEILMRLKNVKNLDPRHSTLVENAYYLCKPPERSARVSKVRPPLYQYIRKLLFSDLDKSSIEHVLRQLRKLPWSECEAYLLKCFMKVHKGKYGQIHLIASLTAGLSRYHDEFAVAVVDEVLEEIRLGLELNDYGMQQRRIAHMRFLGELYNYEHVDSSVIFETLYWILLFGHDTPEQDVLDPPEDCFRIRMVITLLDTCGHYFDRGSSKRKLNRFLMHFQRYILSKGLLPLDVEFDLQDLFAELRPNMIRYSSIEEVNAALIELEENERTVSTDKFNSEKHSDTDKPLCRTTSSTISANGQSILNGNEENGLHEDIGGSDTDSGSGTIDQDGHDEEELDEENHDGGVDTEDEDDDGDGPASEEEDEVHVRQKVAEVDPLEVASFEQELRAESMEQRRQELRGRPALNMVIPMNLFEGSAKDHHGRVVGGESGDEDEEAGGNKDVQVKVLVKRGNKQQTKQLYIPRDCSLVQSTKQKEAAEFEEKQDIKRLVLEYNDREEEENNGLGTQTLNWMPGGTSRVTGRGSTWEGSSGRGTGSRYRHHHHSGSGLHGRRR</sequence>
<dbReference type="GO" id="GO:0003723">
    <property type="term" value="F:RNA binding"/>
    <property type="evidence" value="ECO:0007669"/>
    <property type="project" value="InterPro"/>
</dbReference>
<dbReference type="Pfam" id="PF02854">
    <property type="entry name" value="MIF4G"/>
    <property type="match status" value="3"/>
</dbReference>
<dbReference type="PANTHER" id="PTHR12839">
    <property type="entry name" value="NONSENSE-MEDIATED MRNA DECAY PROTEIN 2 UP-FRAMESHIFT SUPPRESSOR 2"/>
    <property type="match status" value="1"/>
</dbReference>
<keyword evidence="2" id="KW-0963">Cytoplasm</keyword>
<feature type="region of interest" description="Disordered" evidence="4">
    <location>
        <begin position="1169"/>
        <end position="1226"/>
    </location>
</feature>
<feature type="compositionally biased region" description="Basic and acidic residues" evidence="4">
    <location>
        <begin position="466"/>
        <end position="506"/>
    </location>
</feature>
<protein>
    <recommendedName>
        <fullName evidence="5">MIF4G domain-containing protein</fullName>
    </recommendedName>
</protein>
<evidence type="ECO:0000256" key="1">
    <source>
        <dbReference type="ARBA" id="ARBA00004496"/>
    </source>
</evidence>
<dbReference type="SUPFAM" id="SSF48371">
    <property type="entry name" value="ARM repeat"/>
    <property type="match status" value="3"/>
</dbReference>
<feature type="coiled-coil region" evidence="3">
    <location>
        <begin position="310"/>
        <end position="355"/>
    </location>
</feature>
<proteinExistence type="predicted"/>
<evidence type="ECO:0000256" key="3">
    <source>
        <dbReference type="SAM" id="Coils"/>
    </source>
</evidence>
<gene>
    <name evidence="6" type="ORF">H0E87_016442</name>
</gene>
<dbReference type="FunFam" id="1.25.40.180:FF:000026">
    <property type="entry name" value="Regulator of nonsense transcripts UPF2"/>
    <property type="match status" value="1"/>
</dbReference>
<keyword evidence="7" id="KW-1185">Reference proteome</keyword>
<feature type="region of interest" description="Disordered" evidence="4">
    <location>
        <begin position="1092"/>
        <end position="1116"/>
    </location>
</feature>
<feature type="compositionally biased region" description="Basic residues" evidence="4">
    <location>
        <begin position="1210"/>
        <end position="1226"/>
    </location>
</feature>
<dbReference type="FunFam" id="1.25.40.180:FF:000030">
    <property type="entry name" value="Regulator of nonsense transcripts UPF2"/>
    <property type="match status" value="1"/>
</dbReference>
<dbReference type="PANTHER" id="PTHR12839:SF7">
    <property type="entry name" value="REGULATOR OF NONSENSE TRANSCRIPTS 2"/>
    <property type="match status" value="1"/>
</dbReference>
<reference evidence="6" key="1">
    <citation type="journal article" date="2021" name="J. Hered.">
        <title>Genome Assembly of Salicaceae Populus deltoides (Eastern Cottonwood) I-69 Based on Nanopore Sequencing and Hi-C Technologies.</title>
        <authorList>
            <person name="Bai S."/>
            <person name="Wu H."/>
            <person name="Zhang J."/>
            <person name="Pan Z."/>
            <person name="Zhao W."/>
            <person name="Li Z."/>
            <person name="Tong C."/>
        </authorList>
    </citation>
    <scope>NUCLEOTIDE SEQUENCE</scope>
    <source>
        <tissue evidence="6">Leaf</tissue>
    </source>
</reference>
<dbReference type="Pfam" id="PF04050">
    <property type="entry name" value="Upf2"/>
    <property type="match status" value="1"/>
</dbReference>
<evidence type="ECO:0000313" key="6">
    <source>
        <dbReference type="EMBL" id="KAH8501650.1"/>
    </source>
</evidence>
<evidence type="ECO:0000256" key="4">
    <source>
        <dbReference type="SAM" id="MobiDB-lite"/>
    </source>
</evidence>
<feature type="region of interest" description="Disordered" evidence="4">
    <location>
        <begin position="359"/>
        <end position="384"/>
    </location>
</feature>
<dbReference type="GO" id="GO:0035145">
    <property type="term" value="C:exon-exon junction complex"/>
    <property type="evidence" value="ECO:0007669"/>
    <property type="project" value="TreeGrafter"/>
</dbReference>
<name>A0A8T2Y9B7_POPDE</name>
<feature type="compositionally biased region" description="Basic and acidic residues" evidence="4">
    <location>
        <begin position="941"/>
        <end position="960"/>
    </location>
</feature>
<feature type="compositionally biased region" description="Acidic residues" evidence="4">
    <location>
        <begin position="1004"/>
        <end position="1038"/>
    </location>
</feature>
<feature type="compositionally biased region" description="Polar residues" evidence="4">
    <location>
        <begin position="962"/>
        <end position="980"/>
    </location>
</feature>
<feature type="compositionally biased region" description="Low complexity" evidence="4">
    <location>
        <begin position="1187"/>
        <end position="1202"/>
    </location>
</feature>
<feature type="region of interest" description="Disordered" evidence="4">
    <location>
        <begin position="1"/>
        <end position="23"/>
    </location>
</feature>
<dbReference type="GO" id="GO:0005737">
    <property type="term" value="C:cytoplasm"/>
    <property type="evidence" value="ECO:0007669"/>
    <property type="project" value="UniProtKB-SubCell"/>
</dbReference>